<feature type="transmembrane region" description="Helical" evidence="7">
    <location>
        <begin position="722"/>
        <end position="741"/>
    </location>
</feature>
<evidence type="ECO:0000256" key="3">
    <source>
        <dbReference type="ARBA" id="ARBA00022692"/>
    </source>
</evidence>
<keyword evidence="3 7" id="KW-0812">Transmembrane</keyword>
<evidence type="ECO:0000256" key="6">
    <source>
        <dbReference type="SAM" id="Coils"/>
    </source>
</evidence>
<feature type="transmembrane region" description="Helical" evidence="7">
    <location>
        <begin position="21"/>
        <end position="41"/>
    </location>
</feature>
<keyword evidence="4 7" id="KW-1133">Transmembrane helix</keyword>
<feature type="coiled-coil region" evidence="6">
    <location>
        <begin position="252"/>
        <end position="279"/>
    </location>
</feature>
<proteinExistence type="predicted"/>
<evidence type="ECO:0000313" key="10">
    <source>
        <dbReference type="Proteomes" id="UP000007271"/>
    </source>
</evidence>
<reference evidence="9 10" key="1">
    <citation type="submission" date="2012-05" db="EMBL/GenBank/DDBJ databases">
        <title>Complete Genome Sequence of Lactobacillus coryniformis CECT5711.</title>
        <authorList>
            <person name="Rodriguez J.M."/>
        </authorList>
    </citation>
    <scope>NUCLEOTIDE SEQUENCE [LARGE SCALE GENOMIC DNA]</scope>
    <source>
        <strain evidence="10">CECT5711</strain>
    </source>
</reference>
<dbReference type="GO" id="GO:0005886">
    <property type="term" value="C:plasma membrane"/>
    <property type="evidence" value="ECO:0007669"/>
    <property type="project" value="UniProtKB-SubCell"/>
</dbReference>
<organism evidence="9 10">
    <name type="scientific">Loigolactobacillus coryniformis subsp. coryniformis CECT 5711</name>
    <dbReference type="NCBI Taxonomy" id="1185325"/>
    <lineage>
        <taxon>Bacteria</taxon>
        <taxon>Bacillati</taxon>
        <taxon>Bacillota</taxon>
        <taxon>Bacilli</taxon>
        <taxon>Lactobacillales</taxon>
        <taxon>Lactobacillaceae</taxon>
        <taxon>Loigolactobacillus</taxon>
    </lineage>
</organism>
<dbReference type="Proteomes" id="UP000007271">
    <property type="component" value="Unassembled WGS sequence"/>
</dbReference>
<comment type="subcellular location">
    <subcellularLocation>
        <location evidence="1">Cell membrane</location>
        <topology evidence="1">Multi-pass membrane protein</topology>
    </subcellularLocation>
</comment>
<feature type="transmembrane region" description="Helical" evidence="7">
    <location>
        <begin position="816"/>
        <end position="836"/>
    </location>
</feature>
<dbReference type="STRING" id="1185325.A11Y_44959"/>
<dbReference type="EMBL" id="AKFP01000006">
    <property type="protein sequence ID" value="EJN56516.1"/>
    <property type="molecule type" value="Genomic_DNA"/>
</dbReference>
<dbReference type="InterPro" id="IPR003838">
    <property type="entry name" value="ABC3_permease_C"/>
</dbReference>
<name>J2ZU53_9LACO</name>
<evidence type="ECO:0000256" key="5">
    <source>
        <dbReference type="ARBA" id="ARBA00023136"/>
    </source>
</evidence>
<evidence type="ECO:0000313" key="9">
    <source>
        <dbReference type="EMBL" id="EJN56516.1"/>
    </source>
</evidence>
<dbReference type="PANTHER" id="PTHR30287">
    <property type="entry name" value="MEMBRANE COMPONENT OF PREDICTED ABC SUPERFAMILY METABOLITE UPTAKE TRANSPORTER"/>
    <property type="match status" value="1"/>
</dbReference>
<dbReference type="PATRIC" id="fig|1185325.3.peg.402"/>
<dbReference type="PANTHER" id="PTHR30287:SF1">
    <property type="entry name" value="INNER MEMBRANE PROTEIN"/>
    <property type="match status" value="1"/>
</dbReference>
<evidence type="ECO:0000256" key="7">
    <source>
        <dbReference type="SAM" id="Phobius"/>
    </source>
</evidence>
<dbReference type="Pfam" id="PF02687">
    <property type="entry name" value="FtsX"/>
    <property type="match status" value="2"/>
</dbReference>
<feature type="transmembrane region" description="Helical" evidence="7">
    <location>
        <begin position="329"/>
        <end position="350"/>
    </location>
</feature>
<sequence>MSKLMKNNLSQSLWRSVRQSLGRFIAIVLIIMLGVLLFVGIKAVSPDLYGSADRYISQQKLSDLRVVSTAGLTQADVQRVKKVSGAQVQPEKSVYILDQKRSDVAQLFAYRKSDTQNQLKLKSGHLPQRNDEIVLDQLAKSKGYQLGDTYRVKNNNLKTQTYRVVGFVTSPLFVDDEERGAANIGDGSVAYFAYLPATNFKASVYTALSVRFPQLQNHSSFSSTYKKQAQRKLTAVKKALRGRATARQTSLQQQALAQIKQQQQQLDQQKAQLTQAIGATAATKQLAPAQAKLTAARQQATAIERPTYTYTKRAGNPGFQGYGDMTTRIAAIANVFPLFFFLIAGLITFTTMTRMIEEDRGQIGTLKALGYTKWEIARNYLLYGIAAALLGTVLGVVIGVNTLPLIVFKAMTQYVYTAVVLDYPVNAIWLAALFSFFVTLGAVSIVLTKELREKPAALMLPKAPKAGKRILLERIGFIWRRLSFNQKVSYRNLFRFKARMWMAIIGIAGGTALILTGFGIRDSISQSGINQFQQIMHYQAVVSLNDNAKNVTTTLAQNPRYQRSLGLYTDVVSVSTSQEKVSEVSLDATDQPQAFKHYVSLTTKLPQTGLVLSNKLAKLLNVQTGDIVTVTNSDNQTARVKVRGITVNYAGHFAYMSKATLNHLFSGRYQVNTRLVKTQKQSAAQENAYAKKLLASDKVVHTEFISKQKRASDQQAAKLNPIVWIFIFLSGLLSFVVLYNLTNINVSERIRELSTIKVLGFFDNEVTNYIMRENVVLTIFGIVVGYGLGNLLTAFILRQAATSTVIFPLTIGWSGYVVAALMTIVFTVIVMVVTHFRLKRVDMISALAAKE</sequence>
<protein>
    <submittedName>
        <fullName evidence="9">ABC-type antimicrobial peptide transport system protein</fullName>
    </submittedName>
</protein>
<gene>
    <name evidence="9" type="ORF">A11Y_44959</name>
</gene>
<evidence type="ECO:0000259" key="8">
    <source>
        <dbReference type="Pfam" id="PF02687"/>
    </source>
</evidence>
<dbReference type="AlphaFoldDB" id="J2ZU53"/>
<keyword evidence="5 7" id="KW-0472">Membrane</keyword>
<feature type="transmembrane region" description="Helical" evidence="7">
    <location>
        <begin position="775"/>
        <end position="796"/>
    </location>
</feature>
<keyword evidence="2" id="KW-1003">Cell membrane</keyword>
<keyword evidence="6" id="KW-0175">Coiled coil</keyword>
<comment type="caution">
    <text evidence="9">The sequence shown here is derived from an EMBL/GenBank/DDBJ whole genome shotgun (WGS) entry which is preliminary data.</text>
</comment>
<feature type="transmembrane region" description="Helical" evidence="7">
    <location>
        <begin position="500"/>
        <end position="520"/>
    </location>
</feature>
<feature type="transmembrane region" description="Helical" evidence="7">
    <location>
        <begin position="380"/>
        <end position="407"/>
    </location>
</feature>
<feature type="domain" description="ABC3 transporter permease C-terminal" evidence="8">
    <location>
        <begin position="724"/>
        <end position="840"/>
    </location>
</feature>
<evidence type="ECO:0000256" key="2">
    <source>
        <dbReference type="ARBA" id="ARBA00022475"/>
    </source>
</evidence>
<evidence type="ECO:0000256" key="1">
    <source>
        <dbReference type="ARBA" id="ARBA00004651"/>
    </source>
</evidence>
<dbReference type="InterPro" id="IPR038766">
    <property type="entry name" value="Membrane_comp_ABC_pdt"/>
</dbReference>
<evidence type="ECO:0000256" key="4">
    <source>
        <dbReference type="ARBA" id="ARBA00022989"/>
    </source>
</evidence>
<feature type="domain" description="ABC3 transporter permease C-terminal" evidence="8">
    <location>
        <begin position="334"/>
        <end position="445"/>
    </location>
</feature>
<accession>J2ZU53</accession>
<feature type="transmembrane region" description="Helical" evidence="7">
    <location>
        <begin position="427"/>
        <end position="447"/>
    </location>
</feature>